<evidence type="ECO:0000256" key="6">
    <source>
        <dbReference type="ARBA" id="ARBA00023136"/>
    </source>
</evidence>
<feature type="transmembrane region" description="Helical" evidence="7">
    <location>
        <begin position="200"/>
        <end position="221"/>
    </location>
</feature>
<feature type="domain" description="Acyltransferase 3" evidence="8">
    <location>
        <begin position="7"/>
        <end position="309"/>
    </location>
</feature>
<accession>A0A9D1PG10</accession>
<keyword evidence="3" id="KW-1003">Cell membrane</keyword>
<keyword evidence="6 7" id="KW-0472">Membrane</keyword>
<evidence type="ECO:0000256" key="4">
    <source>
        <dbReference type="ARBA" id="ARBA00022692"/>
    </source>
</evidence>
<reference evidence="9" key="2">
    <citation type="submission" date="2021-04" db="EMBL/GenBank/DDBJ databases">
        <authorList>
            <person name="Gilroy R."/>
        </authorList>
    </citation>
    <scope>NUCLEOTIDE SEQUENCE</scope>
    <source>
        <strain evidence="9">CHK193-4272</strain>
    </source>
</reference>
<dbReference type="InterPro" id="IPR002656">
    <property type="entry name" value="Acyl_transf_3_dom"/>
</dbReference>
<evidence type="ECO:0000256" key="1">
    <source>
        <dbReference type="ARBA" id="ARBA00004651"/>
    </source>
</evidence>
<feature type="transmembrane region" description="Helical" evidence="7">
    <location>
        <begin position="119"/>
        <end position="138"/>
    </location>
</feature>
<sequence>MQRNFHLDQMRVISCIMVIAIHVCNIYNRAFPDISQFNYIIAAFINSFSRISVPIFFMVSGALMAGREPDLQKSIKRFLKYFFITIFWFIFYLLWTSLYLNDTYDFHNILTTPTSKHLWFMYALLSIYLALPLIQTLVRNLSDKMLYYMLILFGVSIFGGYILEFIGVSVKYPIAIISQNQYLFFFILGYVLYNKKHKISGWFFIVGCLAAAICTIIVSYIEGNHNEVIFQYRNPMIVLASASAFIIMLKFPKSIPQAWEKFVSHVSDNSFGIYVLHAVFLNIIDKELIMPAVPAWFGILLFVAIIFVLSDIFINIFRKIKYINYFF</sequence>
<feature type="transmembrane region" description="Helical" evidence="7">
    <location>
        <begin position="172"/>
        <end position="193"/>
    </location>
</feature>
<dbReference type="GO" id="GO:0016413">
    <property type="term" value="F:O-acetyltransferase activity"/>
    <property type="evidence" value="ECO:0007669"/>
    <property type="project" value="TreeGrafter"/>
</dbReference>
<dbReference type="GO" id="GO:0009246">
    <property type="term" value="P:enterobacterial common antigen biosynthetic process"/>
    <property type="evidence" value="ECO:0007669"/>
    <property type="project" value="TreeGrafter"/>
</dbReference>
<feature type="transmembrane region" description="Helical" evidence="7">
    <location>
        <begin position="233"/>
        <end position="251"/>
    </location>
</feature>
<keyword evidence="5 7" id="KW-1133">Transmembrane helix</keyword>
<dbReference type="Pfam" id="PF01757">
    <property type="entry name" value="Acyl_transf_3"/>
    <property type="match status" value="1"/>
</dbReference>
<evidence type="ECO:0000313" key="9">
    <source>
        <dbReference type="EMBL" id="HIV61431.1"/>
    </source>
</evidence>
<comment type="subcellular location">
    <subcellularLocation>
        <location evidence="1">Cell membrane</location>
        <topology evidence="1">Multi-pass membrane protein</topology>
    </subcellularLocation>
</comment>
<organism evidence="9 10">
    <name type="scientific">Candidatus Butyricicoccus avistercoris</name>
    <dbReference type="NCBI Taxonomy" id="2838518"/>
    <lineage>
        <taxon>Bacteria</taxon>
        <taxon>Bacillati</taxon>
        <taxon>Bacillota</taxon>
        <taxon>Clostridia</taxon>
        <taxon>Eubacteriales</taxon>
        <taxon>Butyricicoccaceae</taxon>
        <taxon>Butyricicoccus</taxon>
    </lineage>
</organism>
<keyword evidence="4 7" id="KW-0812">Transmembrane</keyword>
<feature type="transmembrane region" description="Helical" evidence="7">
    <location>
        <begin position="78"/>
        <end position="99"/>
    </location>
</feature>
<dbReference type="PANTHER" id="PTHR40074:SF2">
    <property type="entry name" value="O-ACETYLTRANSFERASE WECH"/>
    <property type="match status" value="1"/>
</dbReference>
<keyword evidence="9" id="KW-0012">Acyltransferase</keyword>
<evidence type="ECO:0000256" key="3">
    <source>
        <dbReference type="ARBA" id="ARBA00022475"/>
    </source>
</evidence>
<keyword evidence="9" id="KW-0808">Transferase</keyword>
<dbReference type="Proteomes" id="UP000886808">
    <property type="component" value="Unassembled WGS sequence"/>
</dbReference>
<feature type="transmembrane region" description="Helical" evidence="7">
    <location>
        <begin position="296"/>
        <end position="317"/>
    </location>
</feature>
<comment type="caution">
    <text evidence="9">The sequence shown here is derived from an EMBL/GenBank/DDBJ whole genome shotgun (WGS) entry which is preliminary data.</text>
</comment>
<evidence type="ECO:0000256" key="7">
    <source>
        <dbReference type="SAM" id="Phobius"/>
    </source>
</evidence>
<proteinExistence type="inferred from homology"/>
<evidence type="ECO:0000256" key="5">
    <source>
        <dbReference type="ARBA" id="ARBA00022989"/>
    </source>
</evidence>
<reference evidence="9" key="1">
    <citation type="journal article" date="2021" name="PeerJ">
        <title>Extensive microbial diversity within the chicken gut microbiome revealed by metagenomics and culture.</title>
        <authorList>
            <person name="Gilroy R."/>
            <person name="Ravi A."/>
            <person name="Getino M."/>
            <person name="Pursley I."/>
            <person name="Horton D.L."/>
            <person name="Alikhan N.F."/>
            <person name="Baker D."/>
            <person name="Gharbi K."/>
            <person name="Hall N."/>
            <person name="Watson M."/>
            <person name="Adriaenssens E.M."/>
            <person name="Foster-Nyarko E."/>
            <person name="Jarju S."/>
            <person name="Secka A."/>
            <person name="Antonio M."/>
            <person name="Oren A."/>
            <person name="Chaudhuri R.R."/>
            <person name="La Ragione R."/>
            <person name="Hildebrand F."/>
            <person name="Pallen M.J."/>
        </authorList>
    </citation>
    <scope>NUCLEOTIDE SEQUENCE</scope>
    <source>
        <strain evidence="9">CHK193-4272</strain>
    </source>
</reference>
<protein>
    <submittedName>
        <fullName evidence="9">Acyltransferase family protein</fullName>
    </submittedName>
</protein>
<dbReference type="EMBL" id="DXIE01000008">
    <property type="protein sequence ID" value="HIV61431.1"/>
    <property type="molecule type" value="Genomic_DNA"/>
</dbReference>
<feature type="transmembrane region" description="Helical" evidence="7">
    <location>
        <begin position="12"/>
        <end position="31"/>
    </location>
</feature>
<evidence type="ECO:0000259" key="8">
    <source>
        <dbReference type="Pfam" id="PF01757"/>
    </source>
</evidence>
<dbReference type="PANTHER" id="PTHR40074">
    <property type="entry name" value="O-ACETYLTRANSFERASE WECH"/>
    <property type="match status" value="1"/>
</dbReference>
<feature type="transmembrane region" description="Helical" evidence="7">
    <location>
        <begin position="263"/>
        <end position="284"/>
    </location>
</feature>
<gene>
    <name evidence="9" type="ORF">H9746_01065</name>
</gene>
<feature type="transmembrane region" description="Helical" evidence="7">
    <location>
        <begin position="37"/>
        <end position="66"/>
    </location>
</feature>
<dbReference type="GO" id="GO:0005886">
    <property type="term" value="C:plasma membrane"/>
    <property type="evidence" value="ECO:0007669"/>
    <property type="project" value="UniProtKB-SubCell"/>
</dbReference>
<evidence type="ECO:0000313" key="10">
    <source>
        <dbReference type="Proteomes" id="UP000886808"/>
    </source>
</evidence>
<comment type="similarity">
    <text evidence="2">Belongs to the acyltransferase 3 family.</text>
</comment>
<feature type="transmembrane region" description="Helical" evidence="7">
    <location>
        <begin position="145"/>
        <end position="166"/>
    </location>
</feature>
<dbReference type="AlphaFoldDB" id="A0A9D1PG10"/>
<evidence type="ECO:0000256" key="2">
    <source>
        <dbReference type="ARBA" id="ARBA00007400"/>
    </source>
</evidence>
<name>A0A9D1PG10_9FIRM</name>